<reference evidence="1 2" key="1">
    <citation type="submission" date="2019-07" db="EMBL/GenBank/DDBJ databases">
        <title>Complete Genome Sequence of Leptotrichia hofstadii Strain JCM16775.</title>
        <authorList>
            <person name="Watanabe S."/>
            <person name="Cui L."/>
        </authorList>
    </citation>
    <scope>NUCLEOTIDE SEQUENCE [LARGE SCALE GENOMIC DNA]</scope>
    <source>
        <strain evidence="1 2">JCM16775</strain>
    </source>
</reference>
<evidence type="ECO:0000313" key="2">
    <source>
        <dbReference type="Proteomes" id="UP000321892"/>
    </source>
</evidence>
<evidence type="ECO:0000313" key="1">
    <source>
        <dbReference type="EMBL" id="BBM39703.1"/>
    </source>
</evidence>
<dbReference type="Proteomes" id="UP000321892">
    <property type="component" value="Chromosome"/>
</dbReference>
<proteinExistence type="predicted"/>
<dbReference type="OrthoDB" id="5459846at2"/>
<sequence>MKKRLITVKNLSEFVQNKELVVQADMIITPGAKDIIREQGVEVRYEKSFCESNCESENKVKNEIKKDCGDLERKVIEILVKDYKITDFETVQKILSKLKELR</sequence>
<name>A0A510JPU2_9FUSO</name>
<dbReference type="KEGG" id="lhf:JCM16775_2440"/>
<dbReference type="AlphaFoldDB" id="A0A510JPU2"/>
<dbReference type="EMBL" id="AP019823">
    <property type="protein sequence ID" value="BBM39703.1"/>
    <property type="molecule type" value="Genomic_DNA"/>
</dbReference>
<accession>A0A510JPU2</accession>
<organism evidence="1 2">
    <name type="scientific">Leptotrichia hofstadii</name>
    <dbReference type="NCBI Taxonomy" id="157688"/>
    <lineage>
        <taxon>Bacteria</taxon>
        <taxon>Fusobacteriati</taxon>
        <taxon>Fusobacteriota</taxon>
        <taxon>Fusobacteriia</taxon>
        <taxon>Fusobacteriales</taxon>
        <taxon>Leptotrichiaceae</taxon>
        <taxon>Leptotrichia</taxon>
    </lineage>
</organism>
<keyword evidence="2" id="KW-1185">Reference proteome</keyword>
<gene>
    <name evidence="1" type="ORF">JCM16775_2440</name>
</gene>
<dbReference type="RefSeq" id="WP_006805306.1">
    <property type="nucleotide sequence ID" value="NZ_AP019823.1"/>
</dbReference>
<protein>
    <submittedName>
        <fullName evidence="1">Uncharacterized protein</fullName>
    </submittedName>
</protein>